<dbReference type="InterPro" id="IPR003870">
    <property type="entry name" value="DUF222"/>
</dbReference>
<evidence type="ECO:0000259" key="2">
    <source>
        <dbReference type="SMART" id="SM00507"/>
    </source>
</evidence>
<organism evidence="3 4">
    <name type="scientific">Glaciihabitans arcticus</name>
    <dbReference type="NCBI Taxonomy" id="2668039"/>
    <lineage>
        <taxon>Bacteria</taxon>
        <taxon>Bacillati</taxon>
        <taxon>Actinomycetota</taxon>
        <taxon>Actinomycetes</taxon>
        <taxon>Micrococcales</taxon>
        <taxon>Microbacteriaceae</taxon>
        <taxon>Glaciihabitans</taxon>
    </lineage>
</organism>
<dbReference type="CDD" id="cd00085">
    <property type="entry name" value="HNHc"/>
    <property type="match status" value="1"/>
</dbReference>
<dbReference type="AlphaFoldDB" id="A0A4V2JEP6"/>
<dbReference type="Pfam" id="PF02720">
    <property type="entry name" value="DUF222"/>
    <property type="match status" value="1"/>
</dbReference>
<evidence type="ECO:0000313" key="3">
    <source>
        <dbReference type="EMBL" id="TBN56419.1"/>
    </source>
</evidence>
<dbReference type="GO" id="GO:0008270">
    <property type="term" value="F:zinc ion binding"/>
    <property type="evidence" value="ECO:0007669"/>
    <property type="project" value="InterPro"/>
</dbReference>
<feature type="domain" description="HNH nuclease" evidence="2">
    <location>
        <begin position="363"/>
        <end position="415"/>
    </location>
</feature>
<comment type="similarity">
    <text evidence="1">Belongs to the Rv1128c/1148c/1588c/1702c/1945/3466 family.</text>
</comment>
<dbReference type="Pfam" id="PF01844">
    <property type="entry name" value="HNH"/>
    <property type="match status" value="1"/>
</dbReference>
<dbReference type="InterPro" id="IPR003615">
    <property type="entry name" value="HNH_nuc"/>
</dbReference>
<keyword evidence="3" id="KW-0540">Nuclease</keyword>
<proteinExistence type="inferred from homology"/>
<dbReference type="InterPro" id="IPR002711">
    <property type="entry name" value="HNH"/>
</dbReference>
<evidence type="ECO:0000313" key="4">
    <source>
        <dbReference type="Proteomes" id="UP000294194"/>
    </source>
</evidence>
<sequence length="458" mass="49362">MNRSAPLLAQAISLLAEVSSAPITGLADDELCSLAGAVEHAGRLVDALRATSAAEIDDRSRYELGRDGLAQRHGLSRGAHLVENITRVSPAEAARRTRLGIAIRPRAGLTGEQLPPAFPEVARAMLGGDLGVDAASTIVRILAQADRPRTDGTRPEPELVTAAEIALVETATHEPSEIVAVQARVWREALDPDGARPRDEALREARAFRVGREVDGMTPFSGVADPVNAALLRAALSERHRTPKLQFFAEGDCDETDGEPAFDDPRSREQRHFDIIMGLVTAGVRTATETDIGYRPTASVMAVVSASDLEKGTGVGWLDDVGEPVSLDGIQELICEGGLQQVVLGEHGEVLLLGELRRLFTKAQRRALAVRDGGCVWPSCTAPPGWCHAHHVVEWSNGGPTDIDNGVLLCPAHHHGLHSSRFRMEMRDGRPWLLAPPWLDPSQTWRLLGKQRATMVAA</sequence>
<comment type="caution">
    <text evidence="3">The sequence shown here is derived from an EMBL/GenBank/DDBJ whole genome shotgun (WGS) entry which is preliminary data.</text>
</comment>
<dbReference type="Gene3D" id="1.10.30.50">
    <property type="match status" value="1"/>
</dbReference>
<keyword evidence="3" id="KW-0378">Hydrolase</keyword>
<accession>A0A4V2JEP6</accession>
<dbReference type="Proteomes" id="UP000294194">
    <property type="component" value="Unassembled WGS sequence"/>
</dbReference>
<keyword evidence="4" id="KW-1185">Reference proteome</keyword>
<dbReference type="GO" id="GO:0004519">
    <property type="term" value="F:endonuclease activity"/>
    <property type="evidence" value="ECO:0007669"/>
    <property type="project" value="UniProtKB-KW"/>
</dbReference>
<evidence type="ECO:0000256" key="1">
    <source>
        <dbReference type="ARBA" id="ARBA00023450"/>
    </source>
</evidence>
<gene>
    <name evidence="3" type="ORF">EYE40_02835</name>
</gene>
<dbReference type="SMART" id="SM00507">
    <property type="entry name" value="HNHc"/>
    <property type="match status" value="1"/>
</dbReference>
<protein>
    <submittedName>
        <fullName evidence="3">HNH endonuclease</fullName>
    </submittedName>
</protein>
<name>A0A4V2JEP6_9MICO</name>
<keyword evidence="3" id="KW-0255">Endonuclease</keyword>
<reference evidence="4" key="1">
    <citation type="submission" date="2019-02" db="EMBL/GenBank/DDBJ databases">
        <title>Glaciihabitans arcticus sp. nov., a psychrotolerant bacterium isolated from polar soil.</title>
        <authorList>
            <person name="Dahal R.H."/>
        </authorList>
    </citation>
    <scope>NUCLEOTIDE SEQUENCE [LARGE SCALE GENOMIC DNA]</scope>
    <source>
        <strain evidence="4">RP-3-7</strain>
    </source>
</reference>
<dbReference type="RefSeq" id="WP_130980529.1">
    <property type="nucleotide sequence ID" value="NZ_SISG01000001.1"/>
</dbReference>
<dbReference type="EMBL" id="SISG01000001">
    <property type="protein sequence ID" value="TBN56419.1"/>
    <property type="molecule type" value="Genomic_DNA"/>
</dbReference>
<dbReference type="GO" id="GO:0003676">
    <property type="term" value="F:nucleic acid binding"/>
    <property type="evidence" value="ECO:0007669"/>
    <property type="project" value="InterPro"/>
</dbReference>